<reference evidence="3" key="1">
    <citation type="journal article" date="2019" name="Int. J. Syst. Evol. Microbiol.">
        <title>The Global Catalogue of Microorganisms (GCM) 10K type strain sequencing project: providing services to taxonomists for standard genome sequencing and annotation.</title>
        <authorList>
            <consortium name="The Broad Institute Genomics Platform"/>
            <consortium name="The Broad Institute Genome Sequencing Center for Infectious Disease"/>
            <person name="Wu L."/>
            <person name="Ma J."/>
        </authorList>
    </citation>
    <scope>NUCLEOTIDE SEQUENCE [LARGE SCALE GENOMIC DNA]</scope>
    <source>
        <strain evidence="3">JCM 12763</strain>
    </source>
</reference>
<dbReference type="InterPro" id="IPR007278">
    <property type="entry name" value="DUF397"/>
</dbReference>
<feature type="domain" description="DUF397" evidence="1">
    <location>
        <begin position="5"/>
        <end position="55"/>
    </location>
</feature>
<dbReference type="RefSeq" id="WP_332428149.1">
    <property type="nucleotide sequence ID" value="NZ_JBHSPT010000075.1"/>
</dbReference>
<keyword evidence="3" id="KW-1185">Reference proteome</keyword>
<evidence type="ECO:0000259" key="1">
    <source>
        <dbReference type="Pfam" id="PF04149"/>
    </source>
</evidence>
<evidence type="ECO:0000313" key="2">
    <source>
        <dbReference type="EMBL" id="MFC6059129.1"/>
    </source>
</evidence>
<sequence>MQTIRWRKSSHSGDSSNCVEVATPPATVLIRDSKDASGPQLGLSPTTWVAFLTHLTK</sequence>
<organism evidence="2 3">
    <name type="scientific">Streptomyces pratens</name>
    <dbReference type="NCBI Taxonomy" id="887456"/>
    <lineage>
        <taxon>Bacteria</taxon>
        <taxon>Bacillati</taxon>
        <taxon>Actinomycetota</taxon>
        <taxon>Actinomycetes</taxon>
        <taxon>Kitasatosporales</taxon>
        <taxon>Streptomycetaceae</taxon>
        <taxon>Streptomyces</taxon>
    </lineage>
</organism>
<accession>A0ABW1M6U7</accession>
<evidence type="ECO:0000313" key="3">
    <source>
        <dbReference type="Proteomes" id="UP001596242"/>
    </source>
</evidence>
<protein>
    <submittedName>
        <fullName evidence="2">DUF397 domain-containing protein</fullName>
    </submittedName>
</protein>
<dbReference type="Proteomes" id="UP001596242">
    <property type="component" value="Unassembled WGS sequence"/>
</dbReference>
<dbReference type="Pfam" id="PF04149">
    <property type="entry name" value="DUF397"/>
    <property type="match status" value="1"/>
</dbReference>
<name>A0ABW1M6U7_9ACTN</name>
<proteinExistence type="predicted"/>
<dbReference type="EMBL" id="JBHSPT010000075">
    <property type="protein sequence ID" value="MFC6059129.1"/>
    <property type="molecule type" value="Genomic_DNA"/>
</dbReference>
<gene>
    <name evidence="2" type="ORF">ACFP50_28070</name>
</gene>
<comment type="caution">
    <text evidence="2">The sequence shown here is derived from an EMBL/GenBank/DDBJ whole genome shotgun (WGS) entry which is preliminary data.</text>
</comment>